<protein>
    <submittedName>
        <fullName evidence="2">Uncharacterized protein</fullName>
    </submittedName>
</protein>
<evidence type="ECO:0000313" key="2">
    <source>
        <dbReference type="EMBL" id="SAY43451.1"/>
    </source>
</evidence>
<feature type="region of interest" description="Disordered" evidence="1">
    <location>
        <begin position="1"/>
        <end position="38"/>
    </location>
</feature>
<feature type="compositionally biased region" description="Basic and acidic residues" evidence="1">
    <location>
        <begin position="8"/>
        <end position="30"/>
    </location>
</feature>
<accession>A0A1C3HEH0</accession>
<evidence type="ECO:0000256" key="1">
    <source>
        <dbReference type="SAM" id="MobiDB-lite"/>
    </source>
</evidence>
<gene>
    <name evidence="2" type="ORF">PWN146_02142</name>
</gene>
<proteinExistence type="predicted"/>
<name>A0A1C3HEH0_SERMA</name>
<sequence length="38" mass="4559">MATFPAKNFEDQYRDQMREMAEQQMRDPKDNPQPTKQG</sequence>
<dbReference type="EMBL" id="LT575490">
    <property type="protein sequence ID" value="SAY43451.1"/>
    <property type="molecule type" value="Genomic_DNA"/>
</dbReference>
<organism evidence="2">
    <name type="scientific">Serratia marcescens</name>
    <dbReference type="NCBI Taxonomy" id="615"/>
    <lineage>
        <taxon>Bacteria</taxon>
        <taxon>Pseudomonadati</taxon>
        <taxon>Pseudomonadota</taxon>
        <taxon>Gammaproteobacteria</taxon>
        <taxon>Enterobacterales</taxon>
        <taxon>Yersiniaceae</taxon>
        <taxon>Serratia</taxon>
    </lineage>
</organism>
<reference evidence="2" key="1">
    <citation type="submission" date="2016-05" db="EMBL/GenBank/DDBJ databases">
        <authorList>
            <person name="Cock P.J.A."/>
            <person name="Cock P.J.A."/>
        </authorList>
    </citation>
    <scope>NUCLEOTIDE SEQUENCE</scope>
    <source>
        <strain evidence="2">PWN146_assembly</strain>
    </source>
</reference>
<dbReference type="AlphaFoldDB" id="A0A1C3HEH0"/>